<accession>A0A8C4SQG3</accession>
<dbReference type="Gene3D" id="3.40.50.300">
    <property type="entry name" value="P-loop containing nucleotide triphosphate hydrolases"/>
    <property type="match status" value="1"/>
</dbReference>
<feature type="transmembrane region" description="Helical" evidence="7">
    <location>
        <begin position="1002"/>
        <end position="1028"/>
    </location>
</feature>
<protein>
    <recommendedName>
        <fullName evidence="8">NACHT domain-containing protein</fullName>
    </recommendedName>
</protein>
<keyword evidence="7" id="KW-0472">Membrane</keyword>
<dbReference type="Gene3D" id="3.80.10.10">
    <property type="entry name" value="Ribonuclease Inhibitor"/>
    <property type="match status" value="1"/>
</dbReference>
<dbReference type="PROSITE" id="PS50143">
    <property type="entry name" value="BIR_REPEAT_2"/>
    <property type="match status" value="2"/>
</dbReference>
<evidence type="ECO:0000256" key="2">
    <source>
        <dbReference type="ARBA" id="ARBA00022723"/>
    </source>
</evidence>
<keyword evidence="2" id="KW-0479">Metal-binding</keyword>
<evidence type="ECO:0000256" key="5">
    <source>
        <dbReference type="ARBA" id="ARBA00022833"/>
    </source>
</evidence>
<dbReference type="SMART" id="SM00238">
    <property type="entry name" value="BIR"/>
    <property type="match status" value="2"/>
</dbReference>
<reference evidence="9" key="2">
    <citation type="submission" date="2025-08" db="UniProtKB">
        <authorList>
            <consortium name="Ensembl"/>
        </authorList>
    </citation>
    <scope>IDENTIFICATION</scope>
</reference>
<evidence type="ECO:0000256" key="1">
    <source>
        <dbReference type="ARBA" id="ARBA00022703"/>
    </source>
</evidence>
<dbReference type="Ensembl" id="ENSECRT00000021618.1">
    <property type="protein sequence ID" value="ENSECRP00000021160.1"/>
    <property type="gene ID" value="ENSECRG00000014101.1"/>
</dbReference>
<dbReference type="PANTHER" id="PTHR46914:SF1">
    <property type="entry name" value="BACULOVIRAL IAP REPEAT-CONTAINING PROTEIN 1"/>
    <property type="match status" value="1"/>
</dbReference>
<dbReference type="GeneTree" id="ENSGT00940000163559"/>
<evidence type="ECO:0000256" key="7">
    <source>
        <dbReference type="SAM" id="Phobius"/>
    </source>
</evidence>
<reference evidence="9" key="3">
    <citation type="submission" date="2025-09" db="UniProtKB">
        <authorList>
            <consortium name="Ensembl"/>
        </authorList>
    </citation>
    <scope>IDENTIFICATION</scope>
</reference>
<dbReference type="GO" id="GO:0016045">
    <property type="term" value="P:detection of bacterium"/>
    <property type="evidence" value="ECO:0007669"/>
    <property type="project" value="TreeGrafter"/>
</dbReference>
<dbReference type="GO" id="GO:0043027">
    <property type="term" value="F:cysteine-type endopeptidase inhibitor activity involved in apoptotic process"/>
    <property type="evidence" value="ECO:0007669"/>
    <property type="project" value="InterPro"/>
</dbReference>
<keyword evidence="6" id="KW-0067">ATP-binding</keyword>
<dbReference type="Proteomes" id="UP000694620">
    <property type="component" value="Chromosome 7"/>
</dbReference>
<keyword evidence="7" id="KW-0812">Transmembrane</keyword>
<dbReference type="GO" id="GO:0043066">
    <property type="term" value="P:negative regulation of apoptotic process"/>
    <property type="evidence" value="ECO:0007669"/>
    <property type="project" value="InterPro"/>
</dbReference>
<dbReference type="Gene3D" id="1.10.1170.10">
    <property type="entry name" value="Inhibitor Of Apoptosis Protein (2mihbC-IAP-1), Chain A"/>
    <property type="match status" value="2"/>
</dbReference>
<evidence type="ECO:0000313" key="9">
    <source>
        <dbReference type="Ensembl" id="ENSECRP00000021160.1"/>
    </source>
</evidence>
<dbReference type="Pfam" id="PF22524">
    <property type="entry name" value="WHD_Nlrc4"/>
    <property type="match status" value="1"/>
</dbReference>
<organism evidence="9 10">
    <name type="scientific">Erpetoichthys calabaricus</name>
    <name type="common">Rope fish</name>
    <name type="synonym">Calamoichthys calabaricus</name>
    <dbReference type="NCBI Taxonomy" id="27687"/>
    <lineage>
        <taxon>Eukaryota</taxon>
        <taxon>Metazoa</taxon>
        <taxon>Chordata</taxon>
        <taxon>Craniata</taxon>
        <taxon>Vertebrata</taxon>
        <taxon>Euteleostomi</taxon>
        <taxon>Actinopterygii</taxon>
        <taxon>Polypteriformes</taxon>
        <taxon>Polypteridae</taxon>
        <taxon>Erpetoichthys</taxon>
    </lineage>
</organism>
<dbReference type="Pfam" id="PF05729">
    <property type="entry name" value="NACHT"/>
    <property type="match status" value="1"/>
</dbReference>
<dbReference type="InterPro" id="IPR040535">
    <property type="entry name" value="NLRC4_HD"/>
</dbReference>
<sequence>MHKIVNGENEIPRIKKIHHQLAQKYDRIKRIGLWLNQGSCYVQEEQEKFKEAQARLHQGYNPKMRSEISRLKSFENLKSYSSCSPSERAKGGFYCTEDGSYMQCFCCGFVLLGTPQDKTPYICHQEFQPNCDFIKGLEVGNIPKYEVRVQQNIDIDLDKVQVYSIEEKRVESYKDWPNYSKADLIRLARAGFYFTGKCLVINVIMEGVKGDFPLGPCLFHIDSVMLVFFSPPVGVRDTVQCHCCGGTLSHWEQEDDPWKEHAKWFPECEFLQSKKSWDEIAHLIKEYDGFTGISVMYTLNSVAYSLYCLEILRDVYNTSAFRNMAQFSDCATVSIDLKHIFAWVPMVMKNINNQLMQKVSLPILLKNLSYITMIEGAAGSGKSALLRKIAILWASGHCPVLQRFKLVFYLSFTGLQKGQNLSDMIAKQLGMAQVCLSEELIRESIRKLNNQVLFLLDDCGVTDLIPHCIEDLMLQNHINKVDMVIGIQTHRSARVRQYASRILEMGPFPFYSTFYILRKVFSHSIVLVELFFVELGLSLLLQQILKTPRMAIIICDLWIQNPNPRIETRNIFEAYLHRCVRKYPYETEKLEKLASCLGDLALEGVFSNRVDFDRADLEQTGIDENKALCTGLLDKCTAQMLRPVYKFFHFHFQEFVAGRRLGELLQSESVESQNKGLHYLKQMDTFLKVMCSYKLFLEYTCMFSPGVAVKIISHILSHADKKGFYDSKNDSSKVSKNYLDVCLSQTLLTGLFPSTFLEDSAIFSNLLKYILNLVYIAKSADAAAPHILKALTGKSLCYLHHFFLDYPEALSVLREFKVNIKGERMMKTLEYSGMEDTFSFLGRPVVNEELSAAYAYTNSYIQELKSKVGNINKFLMNKKTGLSGQNLHIFSRMSNKYKIPMLNLEVGNTEQLEEDDLNTLLAIFAVTEQVKLTLEDSNGFLESNQSAINMYRGIFREITIFCHHLRRKEEELIISMPFLESLQLTFTEVPGTMQKYIFNHPLLLYLFLEMIFFVCFFLIIASFIQHFIKLKCFHLKCNWSVNFSPIVESLASCEDMESLCIEDLDCYCLSFYSVYSSGKISYSGHKSIALSFFSVEVVGSLVYLEVLKFPQGDGMKSVSLSAIPQLQKLPNLKVLSMQICLDDSSIYELAKIAKEGHLQALQQLNLNVNHDITDSGWRSFFLNLDKVPHLATLLVSRMYTHNLKPSASTMMAFVQCASRLPSLLTVNMSGWLLDTEDVQLFETMKKEHPQAKCLSLNWKWLVPVLPIIKEDTF</sequence>
<evidence type="ECO:0000313" key="10">
    <source>
        <dbReference type="Proteomes" id="UP000694620"/>
    </source>
</evidence>
<dbReference type="InterPro" id="IPR027417">
    <property type="entry name" value="P-loop_NTPase"/>
</dbReference>
<dbReference type="AlphaFoldDB" id="A0A8C4SQG3"/>
<evidence type="ECO:0000256" key="4">
    <source>
        <dbReference type="ARBA" id="ARBA00022741"/>
    </source>
</evidence>
<dbReference type="InterPro" id="IPR032675">
    <property type="entry name" value="LRR_dom_sf"/>
</dbReference>
<name>A0A8C4SQG3_ERPCA</name>
<dbReference type="GO" id="GO:0070269">
    <property type="term" value="P:pyroptotic inflammatory response"/>
    <property type="evidence" value="ECO:0007669"/>
    <property type="project" value="TreeGrafter"/>
</dbReference>
<dbReference type="InterPro" id="IPR053882">
    <property type="entry name" value="Nlrc4-like_WHD"/>
</dbReference>
<keyword evidence="5" id="KW-0862">Zinc</keyword>
<dbReference type="GO" id="GO:0072557">
    <property type="term" value="C:IPAF inflammasome complex"/>
    <property type="evidence" value="ECO:0007669"/>
    <property type="project" value="TreeGrafter"/>
</dbReference>
<dbReference type="SUPFAM" id="SSF52540">
    <property type="entry name" value="P-loop containing nucleoside triphosphate hydrolases"/>
    <property type="match status" value="1"/>
</dbReference>
<dbReference type="InterPro" id="IPR001370">
    <property type="entry name" value="BIR_rpt"/>
</dbReference>
<dbReference type="GO" id="GO:0005524">
    <property type="term" value="F:ATP binding"/>
    <property type="evidence" value="ECO:0007669"/>
    <property type="project" value="UniProtKB-KW"/>
</dbReference>
<dbReference type="InterPro" id="IPR028789">
    <property type="entry name" value="Naip"/>
</dbReference>
<evidence type="ECO:0000256" key="3">
    <source>
        <dbReference type="ARBA" id="ARBA00022737"/>
    </source>
</evidence>
<dbReference type="Pfam" id="PF00653">
    <property type="entry name" value="BIR"/>
    <property type="match status" value="2"/>
</dbReference>
<dbReference type="CDD" id="cd00022">
    <property type="entry name" value="BIR"/>
    <property type="match status" value="1"/>
</dbReference>
<proteinExistence type="predicted"/>
<dbReference type="SUPFAM" id="SSF52047">
    <property type="entry name" value="RNI-like"/>
    <property type="match status" value="1"/>
</dbReference>
<reference evidence="9" key="1">
    <citation type="submission" date="2021-06" db="EMBL/GenBank/DDBJ databases">
        <authorList>
            <consortium name="Wellcome Sanger Institute Data Sharing"/>
        </authorList>
    </citation>
    <scope>NUCLEOTIDE SEQUENCE [LARGE SCALE GENOMIC DNA]</scope>
</reference>
<keyword evidence="7" id="KW-1133">Transmembrane helix</keyword>
<keyword evidence="1" id="KW-0053">Apoptosis</keyword>
<keyword evidence="10" id="KW-1185">Reference proteome</keyword>
<keyword evidence="4" id="KW-0547">Nucleotide-binding</keyword>
<dbReference type="Pfam" id="PF17889">
    <property type="entry name" value="NLRC4_HD"/>
    <property type="match status" value="1"/>
</dbReference>
<feature type="domain" description="NACHT" evidence="8">
    <location>
        <begin position="370"/>
        <end position="457"/>
    </location>
</feature>
<evidence type="ECO:0000259" key="8">
    <source>
        <dbReference type="PROSITE" id="PS50837"/>
    </source>
</evidence>
<keyword evidence="3" id="KW-0677">Repeat</keyword>
<dbReference type="GO" id="GO:0046872">
    <property type="term" value="F:metal ion binding"/>
    <property type="evidence" value="ECO:0007669"/>
    <property type="project" value="UniProtKB-KW"/>
</dbReference>
<dbReference type="PROSITE" id="PS50837">
    <property type="entry name" value="NACHT"/>
    <property type="match status" value="1"/>
</dbReference>
<dbReference type="PANTHER" id="PTHR46914">
    <property type="entry name" value="BACULOVIRAL IAP REPEAT-CONTAINING PROTEIN 1"/>
    <property type="match status" value="1"/>
</dbReference>
<evidence type="ECO:0000256" key="6">
    <source>
        <dbReference type="ARBA" id="ARBA00022840"/>
    </source>
</evidence>
<dbReference type="InterPro" id="IPR007111">
    <property type="entry name" value="NACHT_NTPase"/>
</dbReference>
<dbReference type="SUPFAM" id="SSF57924">
    <property type="entry name" value="Inhibitor of apoptosis (IAP) repeat"/>
    <property type="match status" value="2"/>
</dbReference>
<dbReference type="GO" id="GO:0042742">
    <property type="term" value="P:defense response to bacterium"/>
    <property type="evidence" value="ECO:0007669"/>
    <property type="project" value="TreeGrafter"/>
</dbReference>
<dbReference type="GO" id="GO:0006915">
    <property type="term" value="P:apoptotic process"/>
    <property type="evidence" value="ECO:0007669"/>
    <property type="project" value="UniProtKB-KW"/>
</dbReference>